<feature type="domain" description="Fibronectin type-III" evidence="2">
    <location>
        <begin position="1"/>
        <end position="57"/>
    </location>
</feature>
<dbReference type="GO" id="GO:0007420">
    <property type="term" value="P:brain development"/>
    <property type="evidence" value="ECO:0007669"/>
    <property type="project" value="TreeGrafter"/>
</dbReference>
<evidence type="ECO:0000259" key="2">
    <source>
        <dbReference type="PROSITE" id="PS50853"/>
    </source>
</evidence>
<dbReference type="AlphaFoldDB" id="A0AAV6YJN6"/>
<dbReference type="PANTHER" id="PTHR44170:SF53">
    <property type="entry name" value="DS CELL ADHESION MOLECULE LIKE 1"/>
    <property type="match status" value="1"/>
</dbReference>
<dbReference type="InterPro" id="IPR003961">
    <property type="entry name" value="FN3_dom"/>
</dbReference>
<feature type="non-terminal residue" evidence="3">
    <location>
        <position position="1"/>
    </location>
</feature>
<evidence type="ECO:0000313" key="4">
    <source>
        <dbReference type="Proteomes" id="UP000824782"/>
    </source>
</evidence>
<keyword evidence="4" id="KW-1185">Reference proteome</keyword>
<evidence type="ECO:0000256" key="1">
    <source>
        <dbReference type="ARBA" id="ARBA00023157"/>
    </source>
</evidence>
<dbReference type="Proteomes" id="UP000824782">
    <property type="component" value="Unassembled WGS sequence"/>
</dbReference>
<dbReference type="GO" id="GO:0007411">
    <property type="term" value="P:axon guidance"/>
    <property type="evidence" value="ECO:0007669"/>
    <property type="project" value="TreeGrafter"/>
</dbReference>
<dbReference type="InterPro" id="IPR013783">
    <property type="entry name" value="Ig-like_fold"/>
</dbReference>
<dbReference type="PANTHER" id="PTHR44170">
    <property type="entry name" value="PROTEIN SIDEKICK"/>
    <property type="match status" value="1"/>
</dbReference>
<keyword evidence="1" id="KW-1015">Disulfide bond</keyword>
<dbReference type="GO" id="GO:0030424">
    <property type="term" value="C:axon"/>
    <property type="evidence" value="ECO:0007669"/>
    <property type="project" value="TreeGrafter"/>
</dbReference>
<dbReference type="GO" id="GO:0005886">
    <property type="term" value="C:plasma membrane"/>
    <property type="evidence" value="ECO:0007669"/>
    <property type="project" value="TreeGrafter"/>
</dbReference>
<dbReference type="EMBL" id="WNYA01027426">
    <property type="protein sequence ID" value="KAG8537714.1"/>
    <property type="molecule type" value="Genomic_DNA"/>
</dbReference>
<accession>A0AAV6YJN6</accession>
<organism evidence="3 4">
    <name type="scientific">Engystomops pustulosus</name>
    <name type="common">Tungara frog</name>
    <name type="synonym">Physalaemus pustulosus</name>
    <dbReference type="NCBI Taxonomy" id="76066"/>
    <lineage>
        <taxon>Eukaryota</taxon>
        <taxon>Metazoa</taxon>
        <taxon>Chordata</taxon>
        <taxon>Craniata</taxon>
        <taxon>Vertebrata</taxon>
        <taxon>Euteleostomi</taxon>
        <taxon>Amphibia</taxon>
        <taxon>Batrachia</taxon>
        <taxon>Anura</taxon>
        <taxon>Neobatrachia</taxon>
        <taxon>Hyloidea</taxon>
        <taxon>Leptodactylidae</taxon>
        <taxon>Leiuperinae</taxon>
        <taxon>Engystomops</taxon>
    </lineage>
</organism>
<dbReference type="CDD" id="cd00063">
    <property type="entry name" value="FN3"/>
    <property type="match status" value="1"/>
</dbReference>
<protein>
    <recommendedName>
        <fullName evidence="2">Fibronectin type-III domain-containing protein</fullName>
    </recommendedName>
</protein>
<sequence>QDSWDSVQRTKDVSPQLNQATIIDLHPSSTYNIRMYAKNHIGKSEASNELTITTEEAAPDGPPQEVQLDPVSSQSIRVTWKVRYQQCTPIMRGLLSL</sequence>
<dbReference type="PROSITE" id="PS50853">
    <property type="entry name" value="FN3"/>
    <property type="match status" value="1"/>
</dbReference>
<dbReference type="SUPFAM" id="SSF49265">
    <property type="entry name" value="Fibronectin type III"/>
    <property type="match status" value="1"/>
</dbReference>
<dbReference type="GO" id="GO:0098632">
    <property type="term" value="F:cell-cell adhesion mediator activity"/>
    <property type="evidence" value="ECO:0007669"/>
    <property type="project" value="TreeGrafter"/>
</dbReference>
<evidence type="ECO:0000313" key="3">
    <source>
        <dbReference type="EMBL" id="KAG8537714.1"/>
    </source>
</evidence>
<proteinExistence type="predicted"/>
<gene>
    <name evidence="3" type="ORF">GDO81_024035</name>
</gene>
<dbReference type="InterPro" id="IPR036116">
    <property type="entry name" value="FN3_sf"/>
</dbReference>
<name>A0AAV6YJN6_ENGPU</name>
<reference evidence="3" key="1">
    <citation type="thesis" date="2020" institute="ProQuest LLC" country="789 East Eisenhower Parkway, Ann Arbor, MI, USA">
        <title>Comparative Genomics and Chromosome Evolution.</title>
        <authorList>
            <person name="Mudd A.B."/>
        </authorList>
    </citation>
    <scope>NUCLEOTIDE SEQUENCE</scope>
    <source>
        <strain evidence="3">237g6f4</strain>
        <tissue evidence="3">Blood</tissue>
    </source>
</reference>
<dbReference type="Gene3D" id="2.60.40.10">
    <property type="entry name" value="Immunoglobulins"/>
    <property type="match status" value="2"/>
</dbReference>
<comment type="caution">
    <text evidence="3">The sequence shown here is derived from an EMBL/GenBank/DDBJ whole genome shotgun (WGS) entry which is preliminary data.</text>
</comment>